<organism evidence="2">
    <name type="scientific">marine sediment metagenome</name>
    <dbReference type="NCBI Taxonomy" id="412755"/>
    <lineage>
        <taxon>unclassified sequences</taxon>
        <taxon>metagenomes</taxon>
        <taxon>ecological metagenomes</taxon>
    </lineage>
</organism>
<sequence>MNKWYISKGVWLGVLIIAFGIAEYIAGMPVGVSIPTIVAGCFGVIIRFLTKQGLIK</sequence>
<keyword evidence="1" id="KW-0812">Transmembrane</keyword>
<proteinExistence type="predicted"/>
<feature type="transmembrane region" description="Helical" evidence="1">
    <location>
        <begin position="9"/>
        <end position="26"/>
    </location>
</feature>
<accession>A0A0F9HWY8</accession>
<keyword evidence="1" id="KW-0472">Membrane</keyword>
<dbReference type="AlphaFoldDB" id="A0A0F9HWY8"/>
<reference evidence="2" key="1">
    <citation type="journal article" date="2015" name="Nature">
        <title>Complex archaea that bridge the gap between prokaryotes and eukaryotes.</title>
        <authorList>
            <person name="Spang A."/>
            <person name="Saw J.H."/>
            <person name="Jorgensen S.L."/>
            <person name="Zaremba-Niedzwiedzka K."/>
            <person name="Martijn J."/>
            <person name="Lind A.E."/>
            <person name="van Eijk R."/>
            <person name="Schleper C."/>
            <person name="Guy L."/>
            <person name="Ettema T.J."/>
        </authorList>
    </citation>
    <scope>NUCLEOTIDE SEQUENCE</scope>
</reference>
<evidence type="ECO:0000256" key="1">
    <source>
        <dbReference type="SAM" id="Phobius"/>
    </source>
</evidence>
<feature type="transmembrane region" description="Helical" evidence="1">
    <location>
        <begin position="32"/>
        <end position="50"/>
    </location>
</feature>
<protein>
    <submittedName>
        <fullName evidence="2">Uncharacterized protein</fullName>
    </submittedName>
</protein>
<comment type="caution">
    <text evidence="2">The sequence shown here is derived from an EMBL/GenBank/DDBJ whole genome shotgun (WGS) entry which is preliminary data.</text>
</comment>
<evidence type="ECO:0000313" key="2">
    <source>
        <dbReference type="EMBL" id="KKL86225.1"/>
    </source>
</evidence>
<name>A0A0F9HWY8_9ZZZZ</name>
<dbReference type="EMBL" id="LAZR01021174">
    <property type="protein sequence ID" value="KKL86225.1"/>
    <property type="molecule type" value="Genomic_DNA"/>
</dbReference>
<gene>
    <name evidence="2" type="ORF">LCGC14_1946830</name>
</gene>
<keyword evidence="1" id="KW-1133">Transmembrane helix</keyword>